<dbReference type="PANTHER" id="PTHR39185">
    <property type="entry name" value="SWARMING MOTILITY PROTEIN SWRD"/>
    <property type="match status" value="1"/>
</dbReference>
<proteinExistence type="predicted"/>
<evidence type="ECO:0000313" key="2">
    <source>
        <dbReference type="Proteomes" id="UP000000445"/>
    </source>
</evidence>
<organism evidence="1 2">
    <name type="scientific">Thermotoga neapolitana (strain ATCC 49049 / DSM 4359 / NBRC 107923 / NS-E)</name>
    <dbReference type="NCBI Taxonomy" id="309803"/>
    <lineage>
        <taxon>Bacteria</taxon>
        <taxon>Thermotogati</taxon>
        <taxon>Thermotogota</taxon>
        <taxon>Thermotogae</taxon>
        <taxon>Thermotogales</taxon>
        <taxon>Thermotogaceae</taxon>
        <taxon>Thermotoga</taxon>
    </lineage>
</organism>
<accession>B9KAV4</accession>
<dbReference type="RefSeq" id="WP_015920323.1">
    <property type="nucleotide sequence ID" value="NC_011978.1"/>
</dbReference>
<gene>
    <name evidence="1" type="ordered locus">CTN_1911</name>
</gene>
<sequence length="67" mass="8060">MIRLTKIDGKWFVLNADLIETIEALPDTTITLVNGRKYIVKEPVEEVVRRVIEYKRKIFNWWKEQGR</sequence>
<name>B9KAV4_THENN</name>
<evidence type="ECO:0000313" key="1">
    <source>
        <dbReference type="EMBL" id="ACM24087.1"/>
    </source>
</evidence>
<keyword evidence="1" id="KW-0969">Cilium</keyword>
<dbReference type="eggNOG" id="COG1582">
    <property type="taxonomic scope" value="Bacteria"/>
</dbReference>
<dbReference type="EMBL" id="CP000916">
    <property type="protein sequence ID" value="ACM24087.1"/>
    <property type="molecule type" value="Genomic_DNA"/>
</dbReference>
<protein>
    <submittedName>
        <fullName evidence="1">Flagellar protein</fullName>
    </submittedName>
</protein>
<dbReference type="InterPro" id="IPR009384">
    <property type="entry name" value="SwrD-like"/>
</dbReference>
<dbReference type="PANTHER" id="PTHR39185:SF1">
    <property type="entry name" value="SWARMING MOTILITY PROTEIN SWRD"/>
    <property type="match status" value="1"/>
</dbReference>
<dbReference type="Proteomes" id="UP000000445">
    <property type="component" value="Chromosome"/>
</dbReference>
<keyword evidence="1" id="KW-0966">Cell projection</keyword>
<keyword evidence="1" id="KW-0282">Flagellum</keyword>
<dbReference type="KEGG" id="tna:CTN_1911"/>
<dbReference type="HOGENOM" id="CLU_173020_1_0_0"/>
<dbReference type="Pfam" id="PF06289">
    <property type="entry name" value="FlbD"/>
    <property type="match status" value="1"/>
</dbReference>
<reference evidence="1 2" key="1">
    <citation type="journal article" date="2009" name="Biosci. Biotechnol. Biochem.">
        <title>WeGAS: a web-based microbial genome annotation system.</title>
        <authorList>
            <person name="Lee D."/>
            <person name="Seo H."/>
            <person name="Park C."/>
            <person name="Park K."/>
        </authorList>
    </citation>
    <scope>NUCLEOTIDE SEQUENCE [LARGE SCALE GENOMIC DNA]</scope>
    <source>
        <strain evidence="2">ATCC 49049 / DSM 4359 / NBRC 107923 / NS-E</strain>
    </source>
</reference>
<dbReference type="STRING" id="309803.CTN_1911"/>
<dbReference type="AlphaFoldDB" id="B9KAV4"/>
<keyword evidence="2" id="KW-1185">Reference proteome</keyword>